<reference evidence="2 3" key="1">
    <citation type="submission" date="2016-10" db="EMBL/GenBank/DDBJ databases">
        <authorList>
            <person name="de Groot N.N."/>
        </authorList>
    </citation>
    <scope>NUCLEOTIDE SEQUENCE [LARGE SCALE GENOMIC DNA]</scope>
    <source>
        <strain evidence="2 3">DSM 25294</strain>
    </source>
</reference>
<dbReference type="Proteomes" id="UP000199382">
    <property type="component" value="Unassembled WGS sequence"/>
</dbReference>
<organism evidence="2 3">
    <name type="scientific">Aliiruegeria lutimaris</name>
    <dbReference type="NCBI Taxonomy" id="571298"/>
    <lineage>
        <taxon>Bacteria</taxon>
        <taxon>Pseudomonadati</taxon>
        <taxon>Pseudomonadota</taxon>
        <taxon>Alphaproteobacteria</taxon>
        <taxon>Rhodobacterales</taxon>
        <taxon>Roseobacteraceae</taxon>
        <taxon>Aliiruegeria</taxon>
    </lineage>
</organism>
<dbReference type="OrthoDB" id="9815163at2"/>
<accession>A0A1G8XYG0</accession>
<dbReference type="PANTHER" id="PTHR34310:SF9">
    <property type="entry name" value="BLR5716 PROTEIN"/>
    <property type="match status" value="1"/>
</dbReference>
<name>A0A1G8XYG0_9RHOB</name>
<dbReference type="AlphaFoldDB" id="A0A1G8XYG0"/>
<dbReference type="Pfam" id="PF04248">
    <property type="entry name" value="NTP_transf_9"/>
    <property type="match status" value="1"/>
</dbReference>
<dbReference type="Gene3D" id="2.170.150.40">
    <property type="entry name" value="Domain of unknown function (DUF427)"/>
    <property type="match status" value="1"/>
</dbReference>
<protein>
    <submittedName>
        <fullName evidence="2">Uncharacterized conserved protein, DUF427 family</fullName>
    </submittedName>
</protein>
<gene>
    <name evidence="2" type="ORF">SAMN04488026_102767</name>
</gene>
<dbReference type="PANTHER" id="PTHR34310">
    <property type="entry name" value="DUF427 DOMAIN PROTEIN (AFU_ORTHOLOGUE AFUA_3G02220)"/>
    <property type="match status" value="1"/>
</dbReference>
<sequence length="115" mass="12722">MVDHIKIRKADGTWVVRAGGAVLAESRNALELTEGEQAPVIYFPREDIAMAFLDPSEQIGHCPHMGDAHYFSIQTESQTLSNAAWSYQSPIEGMEPLKDHVAFRANSPDVAVERV</sequence>
<proteinExistence type="predicted"/>
<evidence type="ECO:0000259" key="1">
    <source>
        <dbReference type="Pfam" id="PF04248"/>
    </source>
</evidence>
<evidence type="ECO:0000313" key="3">
    <source>
        <dbReference type="Proteomes" id="UP000199382"/>
    </source>
</evidence>
<dbReference type="EMBL" id="FNEK01000027">
    <property type="protein sequence ID" value="SDJ95517.1"/>
    <property type="molecule type" value="Genomic_DNA"/>
</dbReference>
<keyword evidence="3" id="KW-1185">Reference proteome</keyword>
<feature type="domain" description="DUF427" evidence="1">
    <location>
        <begin position="15"/>
        <end position="104"/>
    </location>
</feature>
<evidence type="ECO:0000313" key="2">
    <source>
        <dbReference type="EMBL" id="SDJ95517.1"/>
    </source>
</evidence>
<dbReference type="STRING" id="571298.SAMN04488026_102767"/>
<dbReference type="InterPro" id="IPR038694">
    <property type="entry name" value="DUF427_sf"/>
</dbReference>
<dbReference type="RefSeq" id="WP_093157161.1">
    <property type="nucleotide sequence ID" value="NZ_FNEK01000027.1"/>
</dbReference>
<dbReference type="InterPro" id="IPR007361">
    <property type="entry name" value="DUF427"/>
</dbReference>